<gene>
    <name evidence="9" type="ORF">SAMN05660349_03024</name>
</gene>
<evidence type="ECO:0000259" key="7">
    <source>
        <dbReference type="Pfam" id="PF07980"/>
    </source>
</evidence>
<feature type="signal peptide" evidence="6">
    <location>
        <begin position="1"/>
        <end position="22"/>
    </location>
</feature>
<keyword evidence="3 6" id="KW-0732">Signal</keyword>
<keyword evidence="4" id="KW-0472">Membrane</keyword>
<dbReference type="SUPFAM" id="SSF48452">
    <property type="entry name" value="TPR-like"/>
    <property type="match status" value="1"/>
</dbReference>
<dbReference type="GO" id="GO:0009279">
    <property type="term" value="C:cell outer membrane"/>
    <property type="evidence" value="ECO:0007669"/>
    <property type="project" value="UniProtKB-SubCell"/>
</dbReference>
<evidence type="ECO:0000313" key="9">
    <source>
        <dbReference type="EMBL" id="SKB84695.1"/>
    </source>
</evidence>
<dbReference type="InterPro" id="IPR011990">
    <property type="entry name" value="TPR-like_helical_dom_sf"/>
</dbReference>
<dbReference type="InterPro" id="IPR012944">
    <property type="entry name" value="SusD_RagB_dom"/>
</dbReference>
<accession>A0A1T5ELF9</accession>
<organism evidence="9 10">
    <name type="scientific">Parabacteroides chartae</name>
    <dbReference type="NCBI Taxonomy" id="1037355"/>
    <lineage>
        <taxon>Bacteria</taxon>
        <taxon>Pseudomonadati</taxon>
        <taxon>Bacteroidota</taxon>
        <taxon>Bacteroidia</taxon>
        <taxon>Bacteroidales</taxon>
        <taxon>Tannerellaceae</taxon>
        <taxon>Parabacteroides</taxon>
    </lineage>
</organism>
<dbReference type="RefSeq" id="WP_079684422.1">
    <property type="nucleotide sequence ID" value="NZ_FUYQ01000028.1"/>
</dbReference>
<evidence type="ECO:0000256" key="4">
    <source>
        <dbReference type="ARBA" id="ARBA00023136"/>
    </source>
</evidence>
<evidence type="ECO:0000256" key="6">
    <source>
        <dbReference type="SAM" id="SignalP"/>
    </source>
</evidence>
<dbReference type="Proteomes" id="UP000190852">
    <property type="component" value="Unassembled WGS sequence"/>
</dbReference>
<dbReference type="Pfam" id="PF14322">
    <property type="entry name" value="SusD-like_3"/>
    <property type="match status" value="1"/>
</dbReference>
<proteinExistence type="inferred from homology"/>
<feature type="domain" description="SusD-like N-terminal" evidence="8">
    <location>
        <begin position="26"/>
        <end position="227"/>
    </location>
</feature>
<name>A0A1T5ELF9_9BACT</name>
<dbReference type="Pfam" id="PF07980">
    <property type="entry name" value="SusD_RagB"/>
    <property type="match status" value="1"/>
</dbReference>
<protein>
    <submittedName>
        <fullName evidence="9">Starch-binding associating with outer membrane</fullName>
    </submittedName>
</protein>
<dbReference type="EMBL" id="FUYQ01000028">
    <property type="protein sequence ID" value="SKB84695.1"/>
    <property type="molecule type" value="Genomic_DNA"/>
</dbReference>
<keyword evidence="5" id="KW-0998">Cell outer membrane</keyword>
<evidence type="ECO:0000313" key="10">
    <source>
        <dbReference type="Proteomes" id="UP000190852"/>
    </source>
</evidence>
<evidence type="ECO:0000256" key="2">
    <source>
        <dbReference type="ARBA" id="ARBA00006275"/>
    </source>
</evidence>
<sequence>MKTIFKNIVLALTLGTAVTLNSCSSDFLDITPTDQYSEDAMFSDAALSQAFLNSIYGYVRHGAGEHAISGASDEAYFTHNYGMKAINETAVSESDLQWFDDGNCPFRWSDAYKGIRYANLFISKIDEVPATSGYNKDQMKGEAHFLRAYIYTQLVRGFGGVPLVTKVYGLNDTEEMKQPRNTVKECLDYILADCEEAIKLLPVTVSDDNLGRATKGAAMSLKARVLLQLASPLYFDRAVNTLPVNQNTGNQQELYRSAKTAALAVINSGTYKLIDCRAATLEQTANNFHQIIIDKNNSEKIFTRQFAQKGSTNWLVLQHGPNGYHNWSGITPSHDLVAAFEMADGTLMTGFSNVGDKKTSNPYLNREPRFYATIGFDGCTWGRVRPADAYPLDPTPLGQLQCGYYEVSGVESSVTIKLPPNDTELTFKGLNGIDTRQGPIEDWNGSWTGYYERKLVDTSVDGQNYAQNVPWTYFRLAEMYLIAAEASVELNELEDAADYLDALRNRIGMPDTKTTLTRRGKAFNQADMREFVRHERFVELAFEDHRYFDVRRWMTAPQTASRKLTGVLVYGLLKPGMTQPKPYIHNEEKYNYTYIVKDLSFRENRAWDNKMYFAPIKQAEIKRNPNLVQNPGMQ</sequence>
<dbReference type="AlphaFoldDB" id="A0A1T5ELF9"/>
<evidence type="ECO:0000256" key="5">
    <source>
        <dbReference type="ARBA" id="ARBA00023237"/>
    </source>
</evidence>
<keyword evidence="10" id="KW-1185">Reference proteome</keyword>
<evidence type="ECO:0000256" key="1">
    <source>
        <dbReference type="ARBA" id="ARBA00004442"/>
    </source>
</evidence>
<dbReference type="Gene3D" id="1.25.40.390">
    <property type="match status" value="1"/>
</dbReference>
<feature type="domain" description="RagB/SusD" evidence="7">
    <location>
        <begin position="312"/>
        <end position="632"/>
    </location>
</feature>
<reference evidence="10" key="1">
    <citation type="submission" date="2017-02" db="EMBL/GenBank/DDBJ databases">
        <authorList>
            <person name="Varghese N."/>
            <person name="Submissions S."/>
        </authorList>
    </citation>
    <scope>NUCLEOTIDE SEQUENCE [LARGE SCALE GENOMIC DNA]</scope>
    <source>
        <strain evidence="10">DSM 24967</strain>
    </source>
</reference>
<evidence type="ECO:0000256" key="3">
    <source>
        <dbReference type="ARBA" id="ARBA00022729"/>
    </source>
</evidence>
<dbReference type="CDD" id="cd08977">
    <property type="entry name" value="SusD"/>
    <property type="match status" value="1"/>
</dbReference>
<comment type="subcellular location">
    <subcellularLocation>
        <location evidence="1">Cell outer membrane</location>
    </subcellularLocation>
</comment>
<comment type="similarity">
    <text evidence="2">Belongs to the SusD family.</text>
</comment>
<feature type="chain" id="PRO_5012436866" evidence="6">
    <location>
        <begin position="23"/>
        <end position="634"/>
    </location>
</feature>
<evidence type="ECO:0000259" key="8">
    <source>
        <dbReference type="Pfam" id="PF14322"/>
    </source>
</evidence>
<dbReference type="InterPro" id="IPR033985">
    <property type="entry name" value="SusD-like_N"/>
</dbReference>